<dbReference type="AlphaFoldDB" id="A0A9P5Y2J8"/>
<accession>A0A9P5Y2J8</accession>
<organism evidence="2 3">
    <name type="scientific">Collybia nuda</name>
    <dbReference type="NCBI Taxonomy" id="64659"/>
    <lineage>
        <taxon>Eukaryota</taxon>
        <taxon>Fungi</taxon>
        <taxon>Dikarya</taxon>
        <taxon>Basidiomycota</taxon>
        <taxon>Agaricomycotina</taxon>
        <taxon>Agaricomycetes</taxon>
        <taxon>Agaricomycetidae</taxon>
        <taxon>Agaricales</taxon>
        <taxon>Tricholomatineae</taxon>
        <taxon>Clitocybaceae</taxon>
        <taxon>Collybia</taxon>
    </lineage>
</organism>
<dbReference type="Proteomes" id="UP000807353">
    <property type="component" value="Unassembled WGS sequence"/>
</dbReference>
<evidence type="ECO:0000313" key="3">
    <source>
        <dbReference type="Proteomes" id="UP000807353"/>
    </source>
</evidence>
<proteinExistence type="predicted"/>
<sequence>MDQLLLSASDSSDQTLYKLNRMRKKLRGPADHAQVQHQRKQSTTPDASLQQAWFRSMRNVLEEIDESLKCIGSWSFRFLDLGCCPGGFSSYILGKNPYASGVGISLEVENGGHAFMLEEEMQSRFELIWGDVNHYQLGPFSVNDPALKPLPVISPGYAPFDLVLIDGHPLRAQGKHDDVRFFMKADQLLISQLIIGLSTISLSGGTIIMKLSKPERVVTAQLMYLFDIMSLSVQTWKPVCMHATQDTFYLVAKGFGLGAEGHKLPHTMLQLMALWLELMYGSLGRGRRLQDGDLNFIVDAQVLKHQYAARHRSLSQHIWMVQAQSIQGLKQARASGF</sequence>
<dbReference type="GO" id="GO:0008168">
    <property type="term" value="F:methyltransferase activity"/>
    <property type="evidence" value="ECO:0007669"/>
    <property type="project" value="InterPro"/>
</dbReference>
<dbReference type="OrthoDB" id="417125at2759"/>
<dbReference type="Gene3D" id="3.40.50.12760">
    <property type="match status" value="1"/>
</dbReference>
<dbReference type="InterPro" id="IPR029063">
    <property type="entry name" value="SAM-dependent_MTases_sf"/>
</dbReference>
<dbReference type="Pfam" id="PF01728">
    <property type="entry name" value="FtsJ"/>
    <property type="match status" value="1"/>
</dbReference>
<name>A0A9P5Y2J8_9AGAR</name>
<keyword evidence="3" id="KW-1185">Reference proteome</keyword>
<dbReference type="SUPFAM" id="SSF53335">
    <property type="entry name" value="S-adenosyl-L-methionine-dependent methyltransferases"/>
    <property type="match status" value="1"/>
</dbReference>
<comment type="caution">
    <text evidence="2">The sequence shown here is derived from an EMBL/GenBank/DDBJ whole genome shotgun (WGS) entry which is preliminary data.</text>
</comment>
<feature type="domain" description="Ribosomal RNA methyltransferase FtsJ" evidence="1">
    <location>
        <begin position="61"/>
        <end position="255"/>
    </location>
</feature>
<reference evidence="2" key="1">
    <citation type="submission" date="2020-11" db="EMBL/GenBank/DDBJ databases">
        <authorList>
            <consortium name="DOE Joint Genome Institute"/>
            <person name="Ahrendt S."/>
            <person name="Riley R."/>
            <person name="Andreopoulos W."/>
            <person name="Labutti K."/>
            <person name="Pangilinan J."/>
            <person name="Ruiz-Duenas F.J."/>
            <person name="Barrasa J.M."/>
            <person name="Sanchez-Garcia M."/>
            <person name="Camarero S."/>
            <person name="Miyauchi S."/>
            <person name="Serrano A."/>
            <person name="Linde D."/>
            <person name="Babiker R."/>
            <person name="Drula E."/>
            <person name="Ayuso-Fernandez I."/>
            <person name="Pacheco R."/>
            <person name="Padilla G."/>
            <person name="Ferreira P."/>
            <person name="Barriuso J."/>
            <person name="Kellner H."/>
            <person name="Castanera R."/>
            <person name="Alfaro M."/>
            <person name="Ramirez L."/>
            <person name="Pisabarro A.G."/>
            <person name="Kuo A."/>
            <person name="Tritt A."/>
            <person name="Lipzen A."/>
            <person name="He G."/>
            <person name="Yan M."/>
            <person name="Ng V."/>
            <person name="Cullen D."/>
            <person name="Martin F."/>
            <person name="Rosso M.-N."/>
            <person name="Henrissat B."/>
            <person name="Hibbett D."/>
            <person name="Martinez A.T."/>
            <person name="Grigoriev I.V."/>
        </authorList>
    </citation>
    <scope>NUCLEOTIDE SEQUENCE</scope>
    <source>
        <strain evidence="2">CBS 247.69</strain>
    </source>
</reference>
<evidence type="ECO:0000259" key="1">
    <source>
        <dbReference type="Pfam" id="PF01728"/>
    </source>
</evidence>
<evidence type="ECO:0000313" key="2">
    <source>
        <dbReference type="EMBL" id="KAF9461145.1"/>
    </source>
</evidence>
<protein>
    <recommendedName>
        <fullName evidence="1">Ribosomal RNA methyltransferase FtsJ domain-containing protein</fullName>
    </recommendedName>
</protein>
<dbReference type="EMBL" id="MU150288">
    <property type="protein sequence ID" value="KAF9461145.1"/>
    <property type="molecule type" value="Genomic_DNA"/>
</dbReference>
<dbReference type="InterPro" id="IPR002877">
    <property type="entry name" value="RNA_MeTrfase_FtsJ_dom"/>
</dbReference>
<dbReference type="GO" id="GO:0032259">
    <property type="term" value="P:methylation"/>
    <property type="evidence" value="ECO:0007669"/>
    <property type="project" value="InterPro"/>
</dbReference>
<gene>
    <name evidence="2" type="ORF">BDZ94DRAFT_1196646</name>
</gene>